<proteinExistence type="predicted"/>
<dbReference type="PANTHER" id="PTHR37171">
    <property type="entry name" value="SERINE/THREONINE-PROTEIN KINASE YRZF-RELATED"/>
    <property type="match status" value="1"/>
</dbReference>
<organism evidence="1 2">
    <name type="scientific">Dendrothele bispora (strain CBS 962.96)</name>
    <dbReference type="NCBI Taxonomy" id="1314807"/>
    <lineage>
        <taxon>Eukaryota</taxon>
        <taxon>Fungi</taxon>
        <taxon>Dikarya</taxon>
        <taxon>Basidiomycota</taxon>
        <taxon>Agaricomycotina</taxon>
        <taxon>Agaricomycetes</taxon>
        <taxon>Agaricomycetidae</taxon>
        <taxon>Agaricales</taxon>
        <taxon>Agaricales incertae sedis</taxon>
        <taxon>Dendrothele</taxon>
    </lineage>
</organism>
<dbReference type="InterPro" id="IPR052396">
    <property type="entry name" value="Meiotic_Drive_Suppr_Kinase"/>
</dbReference>
<dbReference type="EMBL" id="ML179136">
    <property type="protein sequence ID" value="THU98407.1"/>
    <property type="molecule type" value="Genomic_DNA"/>
</dbReference>
<dbReference type="AlphaFoldDB" id="A0A4S8M7U0"/>
<dbReference type="PANTHER" id="PTHR37171:SF1">
    <property type="entry name" value="SERINE_THREONINE-PROTEIN KINASE YRZF-RELATED"/>
    <property type="match status" value="1"/>
</dbReference>
<protein>
    <recommendedName>
        <fullName evidence="3">Protein kinase domain-containing protein</fullName>
    </recommendedName>
</protein>
<evidence type="ECO:0008006" key="3">
    <source>
        <dbReference type="Google" id="ProtNLM"/>
    </source>
</evidence>
<dbReference type="SUPFAM" id="SSF56112">
    <property type="entry name" value="Protein kinase-like (PK-like)"/>
    <property type="match status" value="1"/>
</dbReference>
<evidence type="ECO:0000313" key="2">
    <source>
        <dbReference type="Proteomes" id="UP000297245"/>
    </source>
</evidence>
<gene>
    <name evidence="1" type="ORF">K435DRAFT_752978</name>
</gene>
<evidence type="ECO:0000313" key="1">
    <source>
        <dbReference type="EMBL" id="THU98407.1"/>
    </source>
</evidence>
<dbReference type="InterPro" id="IPR011009">
    <property type="entry name" value="Kinase-like_dom_sf"/>
</dbReference>
<reference evidence="1 2" key="1">
    <citation type="journal article" date="2019" name="Nat. Ecol. Evol.">
        <title>Megaphylogeny resolves global patterns of mushroom evolution.</title>
        <authorList>
            <person name="Varga T."/>
            <person name="Krizsan K."/>
            <person name="Foldi C."/>
            <person name="Dima B."/>
            <person name="Sanchez-Garcia M."/>
            <person name="Sanchez-Ramirez S."/>
            <person name="Szollosi G.J."/>
            <person name="Szarkandi J.G."/>
            <person name="Papp V."/>
            <person name="Albert L."/>
            <person name="Andreopoulos W."/>
            <person name="Angelini C."/>
            <person name="Antonin V."/>
            <person name="Barry K.W."/>
            <person name="Bougher N.L."/>
            <person name="Buchanan P."/>
            <person name="Buyck B."/>
            <person name="Bense V."/>
            <person name="Catcheside P."/>
            <person name="Chovatia M."/>
            <person name="Cooper J."/>
            <person name="Damon W."/>
            <person name="Desjardin D."/>
            <person name="Finy P."/>
            <person name="Geml J."/>
            <person name="Haridas S."/>
            <person name="Hughes K."/>
            <person name="Justo A."/>
            <person name="Karasinski D."/>
            <person name="Kautmanova I."/>
            <person name="Kiss B."/>
            <person name="Kocsube S."/>
            <person name="Kotiranta H."/>
            <person name="LaButti K.M."/>
            <person name="Lechner B.E."/>
            <person name="Liimatainen K."/>
            <person name="Lipzen A."/>
            <person name="Lukacs Z."/>
            <person name="Mihaltcheva S."/>
            <person name="Morgado L.N."/>
            <person name="Niskanen T."/>
            <person name="Noordeloos M.E."/>
            <person name="Ohm R.A."/>
            <person name="Ortiz-Santana B."/>
            <person name="Ovrebo C."/>
            <person name="Racz N."/>
            <person name="Riley R."/>
            <person name="Savchenko A."/>
            <person name="Shiryaev A."/>
            <person name="Soop K."/>
            <person name="Spirin V."/>
            <person name="Szebenyi C."/>
            <person name="Tomsovsky M."/>
            <person name="Tulloss R.E."/>
            <person name="Uehling J."/>
            <person name="Grigoriev I.V."/>
            <person name="Vagvolgyi C."/>
            <person name="Papp T."/>
            <person name="Martin F.M."/>
            <person name="Miettinen O."/>
            <person name="Hibbett D.S."/>
            <person name="Nagy L.G."/>
        </authorList>
    </citation>
    <scope>NUCLEOTIDE SEQUENCE [LARGE SCALE GENOMIC DNA]</scope>
    <source>
        <strain evidence="1 2">CBS 962.96</strain>
    </source>
</reference>
<sequence length="317" mass="35833">MDAENTEVDPDKRGAVCCPYYSDAEYHLQLTPRAGSLEVPGIVDVKVKVLEVLQPITISQVLKVTLASPSISLPSTMILKVYDRRYAKDLREFHDASDLSAESERAFRTFMSSEDTGSQRNLDEWAQKRIDDDNRDIEPLPEETEAYLAALLTSYYENEVRVYERISAMQGKDIPLFLGSTRFIESTTHPDTIDANVPGILLEYVEGVTLDKLPASALSASLCQKCVYIVQAFGDNGILNQDVRLENFIVTSSPTSNRDIVMVDFAQSRLRKADEDDEQWKRAKWSTDEEGAIGYVLKKKCGWDYRPTFKYMVPAED</sequence>
<keyword evidence="2" id="KW-1185">Reference proteome</keyword>
<dbReference type="Proteomes" id="UP000297245">
    <property type="component" value="Unassembled WGS sequence"/>
</dbReference>
<name>A0A4S8M7U0_DENBC</name>
<dbReference type="OrthoDB" id="3269050at2759"/>
<accession>A0A4S8M7U0</accession>